<dbReference type="Proteomes" id="UP001321760">
    <property type="component" value="Unassembled WGS sequence"/>
</dbReference>
<dbReference type="Gene3D" id="3.90.1300.10">
    <property type="entry name" value="Amidase signature (AS) domain"/>
    <property type="match status" value="1"/>
</dbReference>
<dbReference type="AlphaFoldDB" id="A0AAV9GMR7"/>
<keyword evidence="3" id="KW-1185">Reference proteome</keyword>
<gene>
    <name evidence="2" type="ORF">QBC34DRAFT_462267</name>
</gene>
<dbReference type="PANTHER" id="PTHR42678">
    <property type="entry name" value="AMIDASE"/>
    <property type="match status" value="1"/>
</dbReference>
<dbReference type="SUPFAM" id="SSF75304">
    <property type="entry name" value="Amidase signature (AS) enzymes"/>
    <property type="match status" value="1"/>
</dbReference>
<name>A0AAV9GMR7_9PEZI</name>
<organism evidence="2 3">
    <name type="scientific">Podospora aff. communis PSN243</name>
    <dbReference type="NCBI Taxonomy" id="3040156"/>
    <lineage>
        <taxon>Eukaryota</taxon>
        <taxon>Fungi</taxon>
        <taxon>Dikarya</taxon>
        <taxon>Ascomycota</taxon>
        <taxon>Pezizomycotina</taxon>
        <taxon>Sordariomycetes</taxon>
        <taxon>Sordariomycetidae</taxon>
        <taxon>Sordariales</taxon>
        <taxon>Podosporaceae</taxon>
        <taxon>Podospora</taxon>
    </lineage>
</organism>
<dbReference type="Pfam" id="PF01425">
    <property type="entry name" value="Amidase"/>
    <property type="match status" value="1"/>
</dbReference>
<dbReference type="EMBL" id="MU865935">
    <property type="protein sequence ID" value="KAK4449770.1"/>
    <property type="molecule type" value="Genomic_DNA"/>
</dbReference>
<dbReference type="InterPro" id="IPR036928">
    <property type="entry name" value="AS_sf"/>
</dbReference>
<evidence type="ECO:0000313" key="3">
    <source>
        <dbReference type="Proteomes" id="UP001321760"/>
    </source>
</evidence>
<reference evidence="2" key="1">
    <citation type="journal article" date="2023" name="Mol. Phylogenet. Evol.">
        <title>Genome-scale phylogeny and comparative genomics of the fungal order Sordariales.</title>
        <authorList>
            <person name="Hensen N."/>
            <person name="Bonometti L."/>
            <person name="Westerberg I."/>
            <person name="Brannstrom I.O."/>
            <person name="Guillou S."/>
            <person name="Cros-Aarteil S."/>
            <person name="Calhoun S."/>
            <person name="Haridas S."/>
            <person name="Kuo A."/>
            <person name="Mondo S."/>
            <person name="Pangilinan J."/>
            <person name="Riley R."/>
            <person name="LaButti K."/>
            <person name="Andreopoulos B."/>
            <person name="Lipzen A."/>
            <person name="Chen C."/>
            <person name="Yan M."/>
            <person name="Daum C."/>
            <person name="Ng V."/>
            <person name="Clum A."/>
            <person name="Steindorff A."/>
            <person name="Ohm R.A."/>
            <person name="Martin F."/>
            <person name="Silar P."/>
            <person name="Natvig D.O."/>
            <person name="Lalanne C."/>
            <person name="Gautier V."/>
            <person name="Ament-Velasquez S.L."/>
            <person name="Kruys A."/>
            <person name="Hutchinson M.I."/>
            <person name="Powell A.J."/>
            <person name="Barry K."/>
            <person name="Miller A.N."/>
            <person name="Grigoriev I.V."/>
            <person name="Debuchy R."/>
            <person name="Gladieux P."/>
            <person name="Hiltunen Thoren M."/>
            <person name="Johannesson H."/>
        </authorList>
    </citation>
    <scope>NUCLEOTIDE SEQUENCE</scope>
    <source>
        <strain evidence="2">PSN243</strain>
    </source>
</reference>
<dbReference type="InterPro" id="IPR023631">
    <property type="entry name" value="Amidase_dom"/>
</dbReference>
<evidence type="ECO:0000259" key="1">
    <source>
        <dbReference type="Pfam" id="PF01425"/>
    </source>
</evidence>
<accession>A0AAV9GMR7</accession>
<comment type="caution">
    <text evidence="2">The sequence shown here is derived from an EMBL/GenBank/DDBJ whole genome shotgun (WGS) entry which is preliminary data.</text>
</comment>
<sequence length="501" mass="54631">MEQRRHSRIYSLLDVTLDYLIQGFTRGDYTSVDLVRAYTARVAEVNDLVHAVIELNPEAESIARALDKERTAKGPRSALHGVPILLKDNVVTLDKTASTSGSAVLIGTLPTAEASIVVLLRRAGLILFGKANVSEFAGFRHTNATTGWSPRGGQATGIFWPNMKASGSSTGSAIAVGLGLAFASFGTETVSSLVSPAEKSCVVGFKPTFGLIPNDGLIPVSRRQDTIGHITRTVRDAAQILDVAVCFDERPEQSRYMGEKPSRLYVESCRDIDLSGVRIGVVRYSPKQIDEPKITAFHEALGFLKEAGAVIYDSLPEQTRSIVLETEFKTDMEAYLSSLAENPRRILTFEDLVNTIKSEPSEDYPERNINIMLRGLKTSKDSPQYLSMLQQQDYYACSGGFKGAMEPMGGIPVMTIPMGFYPKGTKVKVDESRGGLVSVAPGIPFSLHLYGRRNGESQLLQVAYAFEQLSGVQQLAKPYILPQTDLEDLVGSRNHGSRNCG</sequence>
<proteinExistence type="predicted"/>
<evidence type="ECO:0000313" key="2">
    <source>
        <dbReference type="EMBL" id="KAK4449770.1"/>
    </source>
</evidence>
<protein>
    <submittedName>
        <fullName evidence="2">Amidase signature domain-containing protein</fullName>
    </submittedName>
</protein>
<feature type="domain" description="Amidase" evidence="1">
    <location>
        <begin position="33"/>
        <end position="391"/>
    </location>
</feature>
<reference evidence="2" key="2">
    <citation type="submission" date="2023-05" db="EMBL/GenBank/DDBJ databases">
        <authorList>
            <consortium name="Lawrence Berkeley National Laboratory"/>
            <person name="Steindorff A."/>
            <person name="Hensen N."/>
            <person name="Bonometti L."/>
            <person name="Westerberg I."/>
            <person name="Brannstrom I.O."/>
            <person name="Guillou S."/>
            <person name="Cros-Aarteil S."/>
            <person name="Calhoun S."/>
            <person name="Haridas S."/>
            <person name="Kuo A."/>
            <person name="Mondo S."/>
            <person name="Pangilinan J."/>
            <person name="Riley R."/>
            <person name="Labutti K."/>
            <person name="Andreopoulos B."/>
            <person name="Lipzen A."/>
            <person name="Chen C."/>
            <person name="Yanf M."/>
            <person name="Daum C."/>
            <person name="Ng V."/>
            <person name="Clum A."/>
            <person name="Ohm R."/>
            <person name="Martin F."/>
            <person name="Silar P."/>
            <person name="Natvig D."/>
            <person name="Lalanne C."/>
            <person name="Gautier V."/>
            <person name="Ament-Velasquez S.L."/>
            <person name="Kruys A."/>
            <person name="Hutchinson M.I."/>
            <person name="Powell A.J."/>
            <person name="Barry K."/>
            <person name="Miller A.N."/>
            <person name="Grigoriev I.V."/>
            <person name="Debuchy R."/>
            <person name="Gladieux P."/>
            <person name="Thoren M.H."/>
            <person name="Johannesson H."/>
        </authorList>
    </citation>
    <scope>NUCLEOTIDE SEQUENCE</scope>
    <source>
        <strain evidence="2">PSN243</strain>
    </source>
</reference>
<dbReference type="PANTHER" id="PTHR42678:SF34">
    <property type="entry name" value="OS04G0183300 PROTEIN"/>
    <property type="match status" value="1"/>
</dbReference>